<evidence type="ECO:0000259" key="2">
    <source>
        <dbReference type="PROSITE" id="PS50994"/>
    </source>
</evidence>
<feature type="compositionally biased region" description="Basic and acidic residues" evidence="1">
    <location>
        <begin position="662"/>
        <end position="677"/>
    </location>
</feature>
<dbReference type="RefSeq" id="WP_013009599.1">
    <property type="nucleotide sequence ID" value="NC_013943.1"/>
</dbReference>
<dbReference type="InterPro" id="IPR036397">
    <property type="entry name" value="RNaseH_sf"/>
</dbReference>
<sequence>MIAVNQVLISDTGDTIRILWIEEDYSKAFVIDIDGNSFPVMMMMPEIEEYKPITDQYSALVEGEFTEKAESIRDKRWEIIKDLVNKVPDIFNRSLRGKLVAGVVSKKVSSEKYIYAYLKQYWQRGMTKNALVPDYHNCGTGNRSADAKLPGRKPKNANRIQSIKITPEIMKIFMTVFRERNKDADKISLQKAYENMRNEYFADEIRKTEGTQYIPSYRQFVRRYNEEFGLEAQLRAVKGDKAYEKDHRPILGNSTQEAYGPGSKYQIDATVGDVYLVSEFNRKKIIGRPVIYFCVDVFSRMVAGMYIGLEGPSMAGASMAIINCGEDKVEFCKKYGVEIEKEDWPVENLPATFLGDNGEMKGITPENMIRNFGIKVQTTGTYRADAKGIVERFFRTINEKVKPELPGFVMPDHRQRGGEDYRLDAKMNLNEFIAYLIPKIILHNRTIINRYPFDDQLAKADIMFKPKDLWSWGIKKRAGLLREVDLEQLKASLLFHKKALVTESGIRHHEDLFYTFPIAMQEGWFVRKEGKKSVKVDLAYNPRNPREAYVFYKKKYHRAYPTMDSDILKYNLEDYVFYQECLEHQKAMDESNALLDSLNAHEQSKKILSEAKAKADKVIHTESKTKRTKEIRSNRALEKTFQRQKENDVASESNQAEVISINRKEPDSSKKAMADKLRKLRNKKFNRGD</sequence>
<dbReference type="EMBL" id="CP001968">
    <property type="protein sequence ID" value="ADD67054.1"/>
    <property type="molecule type" value="Genomic_DNA"/>
</dbReference>
<reference evidence="3 4" key="1">
    <citation type="journal article" date="2010" name="Stand. Genomic Sci.">
        <title>Complete genome sequence of Denitrovibrio acetiphilus type strain (N2460).</title>
        <authorList>
            <person name="Kiss H."/>
            <person name="Lang E."/>
            <person name="Lapidus A."/>
            <person name="Copeland A."/>
            <person name="Nolan M."/>
            <person name="Glavina Del Rio T."/>
            <person name="Chen F."/>
            <person name="Lucas S."/>
            <person name="Tice H."/>
            <person name="Cheng J.F."/>
            <person name="Han C."/>
            <person name="Goodwin L."/>
            <person name="Pitluck S."/>
            <person name="Liolios K."/>
            <person name="Pati A."/>
            <person name="Ivanova N."/>
            <person name="Mavromatis K."/>
            <person name="Chen A."/>
            <person name="Palaniappan K."/>
            <person name="Land M."/>
            <person name="Hauser L."/>
            <person name="Chang Y.J."/>
            <person name="Jeffries C.D."/>
            <person name="Detter J.C."/>
            <person name="Brettin T."/>
            <person name="Spring S."/>
            <person name="Rohde M."/>
            <person name="Goker M."/>
            <person name="Woyke T."/>
            <person name="Bristow J."/>
            <person name="Eisen J.A."/>
            <person name="Markowitz V."/>
            <person name="Hugenholtz P."/>
            <person name="Kyrpides N.C."/>
            <person name="Klenk H.P."/>
        </authorList>
    </citation>
    <scope>NUCLEOTIDE SEQUENCE [LARGE SCALE GENOMIC DNA]</scope>
    <source>
        <strain evidence="4">DSM 12809 / NBRC 114555 / N2460</strain>
    </source>
</reference>
<dbReference type="HOGENOM" id="CLU_019011_1_1_0"/>
<dbReference type="GO" id="GO:0003676">
    <property type="term" value="F:nucleic acid binding"/>
    <property type="evidence" value="ECO:0007669"/>
    <property type="project" value="InterPro"/>
</dbReference>
<feature type="region of interest" description="Disordered" evidence="1">
    <location>
        <begin position="640"/>
        <end position="689"/>
    </location>
</feature>
<dbReference type="AlphaFoldDB" id="D4H2J3"/>
<dbReference type="InParanoid" id="D4H2J3"/>
<feature type="compositionally biased region" description="Basic residues" evidence="1">
    <location>
        <begin position="678"/>
        <end position="689"/>
    </location>
</feature>
<dbReference type="InterPro" id="IPR001584">
    <property type="entry name" value="Integrase_cat-core"/>
</dbReference>
<dbReference type="STRING" id="522772.Dacet_0252"/>
<keyword evidence="4" id="KW-1185">Reference proteome</keyword>
<evidence type="ECO:0000313" key="3">
    <source>
        <dbReference type="EMBL" id="ADD67054.1"/>
    </source>
</evidence>
<dbReference type="PROSITE" id="PS50994">
    <property type="entry name" value="INTEGRASE"/>
    <property type="match status" value="1"/>
</dbReference>
<protein>
    <submittedName>
        <fullName evidence="3">Tn5468, transposase protein B</fullName>
    </submittedName>
</protein>
<dbReference type="Proteomes" id="UP000002012">
    <property type="component" value="Chromosome"/>
</dbReference>
<feature type="domain" description="Integrase catalytic" evidence="2">
    <location>
        <begin position="257"/>
        <end position="460"/>
    </location>
</feature>
<proteinExistence type="predicted"/>
<dbReference type="InterPro" id="IPR012337">
    <property type="entry name" value="RNaseH-like_sf"/>
</dbReference>
<gene>
    <name evidence="3" type="ordered locus">Dacet_0252</name>
</gene>
<organism evidence="3 4">
    <name type="scientific">Denitrovibrio acetiphilus (strain DSM 12809 / NBRC 114555 / N2460)</name>
    <dbReference type="NCBI Taxonomy" id="522772"/>
    <lineage>
        <taxon>Bacteria</taxon>
        <taxon>Pseudomonadati</taxon>
        <taxon>Deferribacterota</taxon>
        <taxon>Deferribacteres</taxon>
        <taxon>Deferribacterales</taxon>
        <taxon>Geovibrionaceae</taxon>
        <taxon>Denitrovibrio</taxon>
    </lineage>
</organism>
<dbReference type="Gene3D" id="3.30.420.10">
    <property type="entry name" value="Ribonuclease H-like superfamily/Ribonuclease H"/>
    <property type="match status" value="1"/>
</dbReference>
<dbReference type="eggNOG" id="COG2801">
    <property type="taxonomic scope" value="Bacteria"/>
</dbReference>
<accession>D4H2J3</accession>
<evidence type="ECO:0000256" key="1">
    <source>
        <dbReference type="SAM" id="MobiDB-lite"/>
    </source>
</evidence>
<evidence type="ECO:0000313" key="4">
    <source>
        <dbReference type="Proteomes" id="UP000002012"/>
    </source>
</evidence>
<name>D4H2J3_DENA2</name>
<dbReference type="KEGG" id="dap:Dacet_0252"/>
<dbReference type="GO" id="GO:0015074">
    <property type="term" value="P:DNA integration"/>
    <property type="evidence" value="ECO:0007669"/>
    <property type="project" value="InterPro"/>
</dbReference>
<dbReference type="SUPFAM" id="SSF53098">
    <property type="entry name" value="Ribonuclease H-like"/>
    <property type="match status" value="1"/>
</dbReference>
<dbReference type="OrthoDB" id="501284at2"/>
<dbReference type="PaxDb" id="522772-Dacet_0252"/>